<feature type="chain" id="PRO_5018376760" evidence="2">
    <location>
        <begin position="24"/>
        <end position="535"/>
    </location>
</feature>
<feature type="region of interest" description="Disordered" evidence="4">
    <location>
        <begin position="100"/>
        <end position="125"/>
    </location>
</feature>
<comment type="subcellular location">
    <subcellularLocation>
        <location evidence="2">Cell membrane</location>
        <topology evidence="2">Lipid-anchor</topology>
    </subcellularLocation>
</comment>
<dbReference type="EMBL" id="RSED01000017">
    <property type="protein sequence ID" value="RRS02925.1"/>
    <property type="molecule type" value="Genomic_DNA"/>
</dbReference>
<feature type="coiled-coil region" evidence="3">
    <location>
        <begin position="240"/>
        <end position="267"/>
    </location>
</feature>
<evidence type="ECO:0000256" key="2">
    <source>
        <dbReference type="RuleBase" id="RU362097"/>
    </source>
</evidence>
<protein>
    <submittedName>
        <fullName evidence="5">Efflux transporter outer membrane subunit</fullName>
    </submittedName>
</protein>
<keyword evidence="2" id="KW-0564">Palmitate</keyword>
<dbReference type="InterPro" id="IPR010131">
    <property type="entry name" value="MdtP/NodT-like"/>
</dbReference>
<dbReference type="PANTHER" id="PTHR30203:SF25">
    <property type="entry name" value="OUTER MEMBRANE PROTEIN-RELATED"/>
    <property type="match status" value="1"/>
</dbReference>
<keyword evidence="2" id="KW-0472">Membrane</keyword>
<reference evidence="5 6" key="1">
    <citation type="submission" date="2018-12" db="EMBL/GenBank/DDBJ databases">
        <title>The whole draft genome of Aquabacterium sp. SJQ9.</title>
        <authorList>
            <person name="Sun L."/>
            <person name="Gao X."/>
            <person name="Chen W."/>
            <person name="Huang K."/>
        </authorList>
    </citation>
    <scope>NUCLEOTIDE SEQUENCE [LARGE SCALE GENOMIC DNA]</scope>
    <source>
        <strain evidence="5 6">SJQ9</strain>
    </source>
</reference>
<dbReference type="NCBIfam" id="TIGR01845">
    <property type="entry name" value="outer_NodT"/>
    <property type="match status" value="1"/>
</dbReference>
<feature type="coiled-coil region" evidence="3">
    <location>
        <begin position="452"/>
        <end position="479"/>
    </location>
</feature>
<dbReference type="Gene3D" id="2.20.200.10">
    <property type="entry name" value="Outer membrane efflux proteins (OEP)"/>
    <property type="match status" value="1"/>
</dbReference>
<dbReference type="InterPro" id="IPR003423">
    <property type="entry name" value="OMP_efflux"/>
</dbReference>
<evidence type="ECO:0000256" key="3">
    <source>
        <dbReference type="SAM" id="Coils"/>
    </source>
</evidence>
<dbReference type="OrthoDB" id="9770517at2"/>
<gene>
    <name evidence="5" type="ORF">EIP75_18385</name>
</gene>
<comment type="caution">
    <text evidence="5">The sequence shown here is derived from an EMBL/GenBank/DDBJ whole genome shotgun (WGS) entry which is preliminary data.</text>
</comment>
<dbReference type="GO" id="GO:0015562">
    <property type="term" value="F:efflux transmembrane transporter activity"/>
    <property type="evidence" value="ECO:0007669"/>
    <property type="project" value="InterPro"/>
</dbReference>
<feature type="signal peptide" evidence="2">
    <location>
        <begin position="1"/>
        <end position="23"/>
    </location>
</feature>
<dbReference type="Pfam" id="PF02321">
    <property type="entry name" value="OEP"/>
    <property type="match status" value="2"/>
</dbReference>
<dbReference type="Gene3D" id="1.20.1600.10">
    <property type="entry name" value="Outer membrane efflux proteins (OEP)"/>
    <property type="match status" value="2"/>
</dbReference>
<keyword evidence="2" id="KW-1134">Transmembrane beta strand</keyword>
<evidence type="ECO:0000256" key="4">
    <source>
        <dbReference type="SAM" id="MobiDB-lite"/>
    </source>
</evidence>
<keyword evidence="3" id="KW-0175">Coiled coil</keyword>
<dbReference type="RefSeq" id="WP_125244742.1">
    <property type="nucleotide sequence ID" value="NZ_RSED01000017.1"/>
</dbReference>
<name>A0A3R8TA17_9BURK</name>
<keyword evidence="2" id="KW-0449">Lipoprotein</keyword>
<organism evidence="5 6">
    <name type="scientific">Aquabacterium soli</name>
    <dbReference type="NCBI Taxonomy" id="2493092"/>
    <lineage>
        <taxon>Bacteria</taxon>
        <taxon>Pseudomonadati</taxon>
        <taxon>Pseudomonadota</taxon>
        <taxon>Betaproteobacteria</taxon>
        <taxon>Burkholderiales</taxon>
        <taxon>Aquabacterium</taxon>
    </lineage>
</organism>
<evidence type="ECO:0000313" key="5">
    <source>
        <dbReference type="EMBL" id="RRS02925.1"/>
    </source>
</evidence>
<sequence length="535" mass="58549">MPTPRLACLSLSIALALAFTACATGPAYQSPTAQAPDDWTTWRSGDESLRIPVETRQALPSAWWRAFNDPLLDQLQQRAIEASPDLRTATLHFAQARVQRSTTAAQRGPDVGVSGGVSRQRQSEVGAGTRMLDALGGDRARLADFLSEPFTLYQAGFDASWELTRMLDALGGDRARLADFLSEPFTLYQAGFDASWELDLWGRVRGSIEAADADVQRQAALLDLARLSLASDVARHYIDLRTAQRQSQLAREDIAALQDRLGLLEARVKRGVMDHLDLERQRAELSAVEGQLPSLLAQESGSANQIALLLGERPGALRGLLAVPSADTAPATPPDLALGLPSELALRRPDIRAAEAQLHRATASIGVARADLYPSIRLGAKFGHESYLRGEFSDWGSRTWSIGPSLNLPLFDHGRRKSVVQLRELEQQEAAVNYQRTVLQAWQEIDDALNGYAAERQQAQQMQARLDSTRKAYDLARARYDGGTVDFTVVLDGQRAYLQARRDLVASQGRLGNRYVMVNRVIGNVPGPDANGAKP</sequence>
<dbReference type="PANTHER" id="PTHR30203">
    <property type="entry name" value="OUTER MEMBRANE CATION EFFLUX PROTEIN"/>
    <property type="match status" value="1"/>
</dbReference>
<evidence type="ECO:0000256" key="1">
    <source>
        <dbReference type="ARBA" id="ARBA00007613"/>
    </source>
</evidence>
<proteinExistence type="inferred from homology"/>
<dbReference type="AlphaFoldDB" id="A0A3R8TA17"/>
<keyword evidence="2" id="KW-0812">Transmembrane</keyword>
<dbReference type="SUPFAM" id="SSF56954">
    <property type="entry name" value="Outer membrane efflux proteins (OEP)"/>
    <property type="match status" value="1"/>
</dbReference>
<dbReference type="GO" id="GO:0005886">
    <property type="term" value="C:plasma membrane"/>
    <property type="evidence" value="ECO:0007669"/>
    <property type="project" value="UniProtKB-SubCell"/>
</dbReference>
<comment type="similarity">
    <text evidence="1 2">Belongs to the outer membrane factor (OMF) (TC 1.B.17) family.</text>
</comment>
<keyword evidence="2" id="KW-0732">Signal</keyword>
<evidence type="ECO:0000313" key="6">
    <source>
        <dbReference type="Proteomes" id="UP000269265"/>
    </source>
</evidence>
<dbReference type="Proteomes" id="UP000269265">
    <property type="component" value="Unassembled WGS sequence"/>
</dbReference>
<keyword evidence="6" id="KW-1185">Reference proteome</keyword>
<accession>A0A3R8TA17</accession>
<dbReference type="PROSITE" id="PS51257">
    <property type="entry name" value="PROKAR_LIPOPROTEIN"/>
    <property type="match status" value="1"/>
</dbReference>